<evidence type="ECO:0000313" key="3">
    <source>
        <dbReference type="Proteomes" id="UP001165060"/>
    </source>
</evidence>
<dbReference type="Proteomes" id="UP001165060">
    <property type="component" value="Unassembled WGS sequence"/>
</dbReference>
<gene>
    <name evidence="2" type="ORF">TeGR_g1148</name>
</gene>
<keyword evidence="3" id="KW-1185">Reference proteome</keyword>
<evidence type="ECO:0000313" key="2">
    <source>
        <dbReference type="EMBL" id="GMI42329.1"/>
    </source>
</evidence>
<evidence type="ECO:0000259" key="1">
    <source>
        <dbReference type="Pfam" id="PF00646"/>
    </source>
</evidence>
<name>A0ABQ6N893_9STRA</name>
<organism evidence="2 3">
    <name type="scientific">Tetraparma gracilis</name>
    <dbReference type="NCBI Taxonomy" id="2962635"/>
    <lineage>
        <taxon>Eukaryota</taxon>
        <taxon>Sar</taxon>
        <taxon>Stramenopiles</taxon>
        <taxon>Ochrophyta</taxon>
        <taxon>Bolidophyceae</taxon>
        <taxon>Parmales</taxon>
        <taxon>Triparmaceae</taxon>
        <taxon>Tetraparma</taxon>
    </lineage>
</organism>
<proteinExistence type="predicted"/>
<dbReference type="Pfam" id="PF00646">
    <property type="entry name" value="F-box"/>
    <property type="match status" value="1"/>
</dbReference>
<dbReference type="EMBL" id="BRYB01002277">
    <property type="protein sequence ID" value="GMI42329.1"/>
    <property type="molecule type" value="Genomic_DNA"/>
</dbReference>
<dbReference type="InterPro" id="IPR001810">
    <property type="entry name" value="F-box_dom"/>
</dbReference>
<feature type="domain" description="F-box" evidence="1">
    <location>
        <begin position="3"/>
        <end position="40"/>
    </location>
</feature>
<protein>
    <recommendedName>
        <fullName evidence="1">F-box domain-containing protein</fullName>
    </recommendedName>
</protein>
<sequence>MPLLDLNDDCLREIASWLPAREMVLSFRLSCKVLHSAAREDLIDRAIVAERPVLGALLVRGRAVIRTAYAELRRAELPASEDAEHWKKPLRALSEFRFYVALDVGREWASSREALASGGSDTFDGRLDFAEHQPSLANGMISLPMSGPAIRSGYDYDEGVWRDEVGGVHVVVVDVLSGKMMKLVDGPVLAHTDNFTHNHYECQRVPGCPESMDGFSTYTQLITIDPDDDAATGRPVDEPQSIIIQCMTMAVQEDDPGISLGHDQDMMHAITSMFA</sequence>
<reference evidence="2 3" key="1">
    <citation type="journal article" date="2023" name="Commun. Biol.">
        <title>Genome analysis of Parmales, the sister group of diatoms, reveals the evolutionary specialization of diatoms from phago-mixotrophs to photoautotrophs.</title>
        <authorList>
            <person name="Ban H."/>
            <person name="Sato S."/>
            <person name="Yoshikawa S."/>
            <person name="Yamada K."/>
            <person name="Nakamura Y."/>
            <person name="Ichinomiya M."/>
            <person name="Sato N."/>
            <person name="Blanc-Mathieu R."/>
            <person name="Endo H."/>
            <person name="Kuwata A."/>
            <person name="Ogata H."/>
        </authorList>
    </citation>
    <scope>NUCLEOTIDE SEQUENCE [LARGE SCALE GENOMIC DNA]</scope>
</reference>
<comment type="caution">
    <text evidence="2">The sequence shown here is derived from an EMBL/GenBank/DDBJ whole genome shotgun (WGS) entry which is preliminary data.</text>
</comment>
<accession>A0ABQ6N893</accession>